<dbReference type="Pfam" id="PF00731">
    <property type="entry name" value="AIRC"/>
    <property type="match status" value="1"/>
</dbReference>
<dbReference type="PANTHER" id="PTHR23046:SF2">
    <property type="entry name" value="PHOSPHORIBOSYLAMINOIMIDAZOLE CARBOXYLASE"/>
    <property type="match status" value="1"/>
</dbReference>
<gene>
    <name evidence="3 5" type="primary">purE</name>
    <name evidence="5" type="ORF">GCM10023342_06440</name>
</gene>
<comment type="similarity">
    <text evidence="3">Belongs to the AIR carboxylase family. Class I subfamily.</text>
</comment>
<dbReference type="EMBL" id="BAABKI010000009">
    <property type="protein sequence ID" value="GAA5171523.1"/>
    <property type="molecule type" value="Genomic_DNA"/>
</dbReference>
<dbReference type="EC" id="5.4.99.18" evidence="3"/>
<protein>
    <recommendedName>
        <fullName evidence="3">N5-carboxyaminoimidazole ribonucleotide mutase</fullName>
        <shortName evidence="3">N5-CAIR mutase</shortName>
        <ecNumber evidence="3">5.4.99.18</ecNumber>
    </recommendedName>
    <alternativeName>
        <fullName evidence="3">5-(carboxyamino)imidazole ribonucleotide mutase</fullName>
    </alternativeName>
</protein>
<comment type="pathway">
    <text evidence="3">Purine metabolism; IMP biosynthesis via de novo pathway; 5-amino-1-(5-phospho-D-ribosyl)imidazole-4-carboxylate from 5-amino-1-(5-phospho-D-ribosyl)imidazole (N5-CAIR route): step 2/2.</text>
</comment>
<dbReference type="SUPFAM" id="SSF52255">
    <property type="entry name" value="N5-CAIR mutase (phosphoribosylaminoimidazole carboxylase, PurE)"/>
    <property type="match status" value="1"/>
</dbReference>
<reference evidence="6" key="1">
    <citation type="journal article" date="2019" name="Int. J. Syst. Evol. Microbiol.">
        <title>The Global Catalogue of Microorganisms (GCM) 10K type strain sequencing project: providing services to taxonomists for standard genome sequencing and annotation.</title>
        <authorList>
            <consortium name="The Broad Institute Genomics Platform"/>
            <consortium name="The Broad Institute Genome Sequencing Center for Infectious Disease"/>
            <person name="Wu L."/>
            <person name="Ma J."/>
        </authorList>
    </citation>
    <scope>NUCLEOTIDE SEQUENCE [LARGE SCALE GENOMIC DNA]</scope>
    <source>
        <strain evidence="6">JCM 18472</strain>
    </source>
</reference>
<comment type="catalytic activity">
    <reaction evidence="3">
        <text>5-carboxyamino-1-(5-phospho-D-ribosyl)imidazole + H(+) = 5-amino-1-(5-phospho-D-ribosyl)imidazole-4-carboxylate</text>
        <dbReference type="Rhea" id="RHEA:13193"/>
        <dbReference type="ChEBI" id="CHEBI:15378"/>
        <dbReference type="ChEBI" id="CHEBI:58730"/>
        <dbReference type="ChEBI" id="CHEBI:77657"/>
        <dbReference type="EC" id="5.4.99.18"/>
    </reaction>
</comment>
<proteinExistence type="inferred from homology"/>
<dbReference type="InterPro" id="IPR033747">
    <property type="entry name" value="PurE_ClassI"/>
</dbReference>
<keyword evidence="6" id="KW-1185">Reference proteome</keyword>
<dbReference type="InterPro" id="IPR024694">
    <property type="entry name" value="PurE_prokaryotes"/>
</dbReference>
<feature type="binding site" evidence="3">
    <location>
        <position position="75"/>
    </location>
    <ligand>
        <name>substrate</name>
    </ligand>
</feature>
<feature type="binding site" evidence="3">
    <location>
        <position position="45"/>
    </location>
    <ligand>
        <name>substrate</name>
    </ligand>
</feature>
<evidence type="ECO:0000256" key="2">
    <source>
        <dbReference type="ARBA" id="ARBA00023235"/>
    </source>
</evidence>
<dbReference type="HAMAP" id="MF_01929">
    <property type="entry name" value="PurE_classI"/>
    <property type="match status" value="1"/>
</dbReference>
<sequence>MPAMVYCVACFNGRRARLADAPGEPRDSNLSGGSMSALVGVIMGSKSDWSTLSHTAETLERLGIEHEIQVISAHRTPDLLFDYAAGAAERGLEVIIAGAGGAAHLPGMAAAKTVLPVLGVPVQSSMLSGVDSLLSIVQMPAGIPTGTLAIGRAGAINAALLAAAMLGNKYPEIRAALEDYRAEQTRAVLDAPDPRPSLSGEN</sequence>
<keyword evidence="1 3" id="KW-0658">Purine biosynthesis</keyword>
<dbReference type="PANTHER" id="PTHR23046">
    <property type="entry name" value="PHOSPHORIBOSYLAMINOIMIDAZOLE CARBOXYLASE CATALYTIC SUBUNIT"/>
    <property type="match status" value="1"/>
</dbReference>
<evidence type="ECO:0000256" key="3">
    <source>
        <dbReference type="HAMAP-Rule" id="MF_01929"/>
    </source>
</evidence>
<dbReference type="InterPro" id="IPR000031">
    <property type="entry name" value="PurE_dom"/>
</dbReference>
<organism evidence="5 6">
    <name type="scientific">Modicisalibacter zincidurans</name>
    <dbReference type="NCBI Taxonomy" id="1178777"/>
    <lineage>
        <taxon>Bacteria</taxon>
        <taxon>Pseudomonadati</taxon>
        <taxon>Pseudomonadota</taxon>
        <taxon>Gammaproteobacteria</taxon>
        <taxon>Oceanospirillales</taxon>
        <taxon>Halomonadaceae</taxon>
        <taxon>Modicisalibacter</taxon>
    </lineage>
</organism>
<dbReference type="Proteomes" id="UP001500074">
    <property type="component" value="Unassembled WGS sequence"/>
</dbReference>
<dbReference type="NCBIfam" id="TIGR01162">
    <property type="entry name" value="purE"/>
    <property type="match status" value="1"/>
</dbReference>
<evidence type="ECO:0000313" key="5">
    <source>
        <dbReference type="EMBL" id="GAA5171523.1"/>
    </source>
</evidence>
<evidence type="ECO:0000259" key="4">
    <source>
        <dbReference type="SMART" id="SM01001"/>
    </source>
</evidence>
<keyword evidence="2 3" id="KW-0413">Isomerase</keyword>
<evidence type="ECO:0000313" key="6">
    <source>
        <dbReference type="Proteomes" id="UP001500074"/>
    </source>
</evidence>
<feature type="domain" description="PurE" evidence="4">
    <location>
        <begin position="37"/>
        <end position="188"/>
    </location>
</feature>
<evidence type="ECO:0000256" key="1">
    <source>
        <dbReference type="ARBA" id="ARBA00022755"/>
    </source>
</evidence>
<dbReference type="Gene3D" id="3.40.50.1970">
    <property type="match status" value="1"/>
</dbReference>
<feature type="binding site" evidence="3">
    <location>
        <position position="48"/>
    </location>
    <ligand>
        <name>substrate</name>
    </ligand>
</feature>
<comment type="function">
    <text evidence="3">Catalyzes the conversion of N5-carboxyaminoimidazole ribonucleotide (N5-CAIR) to 4-carboxy-5-aminoimidazole ribonucleotide (CAIR).</text>
</comment>
<name>A0ABP9R4R1_9GAMM</name>
<dbReference type="SMART" id="SM01001">
    <property type="entry name" value="AIRC"/>
    <property type="match status" value="1"/>
</dbReference>
<comment type="caution">
    <text evidence="5">The sequence shown here is derived from an EMBL/GenBank/DDBJ whole genome shotgun (WGS) entry which is preliminary data.</text>
</comment>
<accession>A0ABP9R4R1</accession>